<keyword evidence="2" id="KW-1185">Reference proteome</keyword>
<gene>
    <name evidence="1" type="ORF">UJA718_LOCUS50398</name>
</gene>
<dbReference type="Proteomes" id="UP000663873">
    <property type="component" value="Unassembled WGS sequence"/>
</dbReference>
<dbReference type="EMBL" id="CAJOBP010112600">
    <property type="protein sequence ID" value="CAF5006017.1"/>
    <property type="molecule type" value="Genomic_DNA"/>
</dbReference>
<reference evidence="1" key="1">
    <citation type="submission" date="2021-02" db="EMBL/GenBank/DDBJ databases">
        <authorList>
            <person name="Nowell W R."/>
        </authorList>
    </citation>
    <scope>NUCLEOTIDE SEQUENCE</scope>
</reference>
<name>A0A822ANS2_9BILA</name>
<feature type="non-terminal residue" evidence="1">
    <location>
        <position position="1"/>
    </location>
</feature>
<sequence>KPLIQCESKNADYINIDYECIPTRLPNHENPIDICGSTSTSTIALNKVMMVSPQYPTLGGTRTCSKKIEAPSDKIW</sequence>
<dbReference type="AlphaFoldDB" id="A0A822ANS2"/>
<feature type="non-terminal residue" evidence="1">
    <location>
        <position position="76"/>
    </location>
</feature>
<accession>A0A822ANS2</accession>
<comment type="caution">
    <text evidence="1">The sequence shown here is derived from an EMBL/GenBank/DDBJ whole genome shotgun (WGS) entry which is preliminary data.</text>
</comment>
<evidence type="ECO:0000313" key="2">
    <source>
        <dbReference type="Proteomes" id="UP000663873"/>
    </source>
</evidence>
<evidence type="ECO:0000313" key="1">
    <source>
        <dbReference type="EMBL" id="CAF5006017.1"/>
    </source>
</evidence>
<organism evidence="1 2">
    <name type="scientific">Rotaria socialis</name>
    <dbReference type="NCBI Taxonomy" id="392032"/>
    <lineage>
        <taxon>Eukaryota</taxon>
        <taxon>Metazoa</taxon>
        <taxon>Spiralia</taxon>
        <taxon>Gnathifera</taxon>
        <taxon>Rotifera</taxon>
        <taxon>Eurotatoria</taxon>
        <taxon>Bdelloidea</taxon>
        <taxon>Philodinida</taxon>
        <taxon>Philodinidae</taxon>
        <taxon>Rotaria</taxon>
    </lineage>
</organism>
<proteinExistence type="predicted"/>
<protein>
    <submittedName>
        <fullName evidence="1">Uncharacterized protein</fullName>
    </submittedName>
</protein>